<name>A0A1V9F330_9BACT</name>
<dbReference type="STRING" id="354355.SAMN05660816_04736"/>
<reference evidence="2" key="1">
    <citation type="submission" date="2016-04" db="EMBL/GenBank/DDBJ databases">
        <authorList>
            <person name="Chen L."/>
            <person name="Zhuang W."/>
            <person name="Wang G."/>
        </authorList>
    </citation>
    <scope>NUCLEOTIDE SEQUENCE [LARGE SCALE GENOMIC DNA]</scope>
    <source>
        <strain evidence="2">17621</strain>
    </source>
</reference>
<keyword evidence="2" id="KW-1185">Reference proteome</keyword>
<evidence type="ECO:0000313" key="2">
    <source>
        <dbReference type="Proteomes" id="UP000192610"/>
    </source>
</evidence>
<dbReference type="OrthoDB" id="676860at2"/>
<dbReference type="EMBL" id="LVXG01000007">
    <property type="protein sequence ID" value="OQP52813.1"/>
    <property type="molecule type" value="Genomic_DNA"/>
</dbReference>
<proteinExistence type="predicted"/>
<organism evidence="1 2">
    <name type="scientific">Niastella yeongjuensis</name>
    <dbReference type="NCBI Taxonomy" id="354355"/>
    <lineage>
        <taxon>Bacteria</taxon>
        <taxon>Pseudomonadati</taxon>
        <taxon>Bacteroidota</taxon>
        <taxon>Chitinophagia</taxon>
        <taxon>Chitinophagales</taxon>
        <taxon>Chitinophagaceae</taxon>
        <taxon>Niastella</taxon>
    </lineage>
</organism>
<sequence length="113" mass="12503">MVTISNYFIRQNKTGESFISLELTGDIEFIQSSTTGKFYASAKRCSISSVFTEEVAKTLVGKQLPGSIQRVECEAYEYTVEKTGETMLLSHTYTYVPDENQPQATNKPATVAG</sequence>
<gene>
    <name evidence="1" type="ORF">A4H97_24240</name>
</gene>
<dbReference type="AlphaFoldDB" id="A0A1V9F330"/>
<comment type="caution">
    <text evidence="1">The sequence shown here is derived from an EMBL/GenBank/DDBJ whole genome shotgun (WGS) entry which is preliminary data.</text>
</comment>
<dbReference type="RefSeq" id="WP_081197908.1">
    <property type="nucleotide sequence ID" value="NZ_FOCZ01000009.1"/>
</dbReference>
<accession>A0A1V9F330</accession>
<dbReference type="Proteomes" id="UP000192610">
    <property type="component" value="Unassembled WGS sequence"/>
</dbReference>
<evidence type="ECO:0000313" key="1">
    <source>
        <dbReference type="EMBL" id="OQP52813.1"/>
    </source>
</evidence>
<protein>
    <submittedName>
        <fullName evidence="1">Uncharacterized protein</fullName>
    </submittedName>
</protein>